<evidence type="ECO:0000256" key="3">
    <source>
        <dbReference type="ARBA" id="ARBA00023134"/>
    </source>
</evidence>
<dbReference type="AlphaFoldDB" id="A0A926EUL3"/>
<keyword evidence="1 4" id="KW-0547">Nucleotide-binding</keyword>
<dbReference type="InterPro" id="IPR053930">
    <property type="entry name" value="RapZ-like_N"/>
</dbReference>
<dbReference type="Pfam" id="PF22740">
    <property type="entry name" value="PapZ_C"/>
    <property type="match status" value="1"/>
</dbReference>
<dbReference type="Proteomes" id="UP000601171">
    <property type="component" value="Unassembled WGS sequence"/>
</dbReference>
<accession>A0A926EUL3</accession>
<evidence type="ECO:0000259" key="5">
    <source>
        <dbReference type="Pfam" id="PF03668"/>
    </source>
</evidence>
<dbReference type="InterPro" id="IPR005337">
    <property type="entry name" value="RapZ-like"/>
</dbReference>
<evidence type="ECO:0000256" key="4">
    <source>
        <dbReference type="HAMAP-Rule" id="MF_00636"/>
    </source>
</evidence>
<keyword evidence="3 4" id="KW-0342">GTP-binding</keyword>
<dbReference type="NCBIfam" id="NF003828">
    <property type="entry name" value="PRK05416.1"/>
    <property type="match status" value="1"/>
</dbReference>
<sequence length="288" mass="32757">MKFLVITGMSGAGKSQAMKVMEDLGYYCMDNLPPALLSKFAELCRESKKPIDKVAVVVDIRGGEFFQHLFESLKELCTNGVSYEILFLDATDNVLIKRYKELRRPHPLTPDGSLINGITRERELLHEVKIRADYIIDTSKLSLAMFREEISKIFLEGGENRRISISITSFGYKYGILLDGDLIFDVRFLPNPYYIPELKKYSGETESVKEYVFKWKQTNIFISKVIELLEFLIPYYVEEGKTQLVVGIGCTGGFHRSVAIANRIGEILIGNGHRTIISHRDRDIGGKI</sequence>
<evidence type="ECO:0000313" key="7">
    <source>
        <dbReference type="EMBL" id="MBC8586629.1"/>
    </source>
</evidence>
<dbReference type="Gene3D" id="3.40.50.300">
    <property type="entry name" value="P-loop containing nucleotide triphosphate hydrolases"/>
    <property type="match status" value="1"/>
</dbReference>
<dbReference type="EMBL" id="JACRTG010000001">
    <property type="protein sequence ID" value="MBC8586629.1"/>
    <property type="molecule type" value="Genomic_DNA"/>
</dbReference>
<feature type="domain" description="RapZ-like N-terminal" evidence="5">
    <location>
        <begin position="1"/>
        <end position="155"/>
    </location>
</feature>
<dbReference type="PIRSF" id="PIRSF005052">
    <property type="entry name" value="P-loopkin"/>
    <property type="match status" value="1"/>
</dbReference>
<protein>
    <submittedName>
        <fullName evidence="7">RNase adapter RapZ</fullName>
    </submittedName>
</protein>
<reference evidence="7" key="1">
    <citation type="submission" date="2020-08" db="EMBL/GenBank/DDBJ databases">
        <title>Genome public.</title>
        <authorList>
            <person name="Liu C."/>
            <person name="Sun Q."/>
        </authorList>
    </citation>
    <scope>NUCLEOTIDE SEQUENCE</scope>
    <source>
        <strain evidence="7">BX21</strain>
    </source>
</reference>
<feature type="binding site" evidence="4">
    <location>
        <begin position="8"/>
        <end position="15"/>
    </location>
    <ligand>
        <name>ATP</name>
        <dbReference type="ChEBI" id="CHEBI:30616"/>
    </ligand>
</feature>
<organism evidence="7 8">
    <name type="scientific">Paratissierella segnis</name>
    <dbReference type="NCBI Taxonomy" id="2763679"/>
    <lineage>
        <taxon>Bacteria</taxon>
        <taxon>Bacillati</taxon>
        <taxon>Bacillota</taxon>
        <taxon>Tissierellia</taxon>
        <taxon>Tissierellales</taxon>
        <taxon>Tissierellaceae</taxon>
        <taxon>Paratissierella</taxon>
    </lineage>
</organism>
<dbReference type="PANTHER" id="PTHR30448">
    <property type="entry name" value="RNASE ADAPTER PROTEIN RAPZ"/>
    <property type="match status" value="1"/>
</dbReference>
<dbReference type="HAMAP" id="MF_00636">
    <property type="entry name" value="RapZ_like"/>
    <property type="match status" value="1"/>
</dbReference>
<gene>
    <name evidence="7" type="primary">rapZ</name>
    <name evidence="7" type="ORF">H8707_00020</name>
</gene>
<dbReference type="SUPFAM" id="SSF52540">
    <property type="entry name" value="P-loop containing nucleoside triphosphate hydrolases"/>
    <property type="match status" value="1"/>
</dbReference>
<feature type="domain" description="RapZ C-terminal" evidence="6">
    <location>
        <begin position="164"/>
        <end position="281"/>
    </location>
</feature>
<dbReference type="PANTHER" id="PTHR30448:SF0">
    <property type="entry name" value="RNASE ADAPTER PROTEIN RAPZ"/>
    <property type="match status" value="1"/>
</dbReference>
<name>A0A926EUL3_9FIRM</name>
<evidence type="ECO:0000256" key="1">
    <source>
        <dbReference type="ARBA" id="ARBA00022741"/>
    </source>
</evidence>
<keyword evidence="2 4" id="KW-0067">ATP-binding</keyword>
<feature type="binding site" evidence="4">
    <location>
        <begin position="59"/>
        <end position="62"/>
    </location>
    <ligand>
        <name>GTP</name>
        <dbReference type="ChEBI" id="CHEBI:37565"/>
    </ligand>
</feature>
<dbReference type="GO" id="GO:0005525">
    <property type="term" value="F:GTP binding"/>
    <property type="evidence" value="ECO:0007669"/>
    <property type="project" value="UniProtKB-UniRule"/>
</dbReference>
<comment type="caution">
    <text evidence="7">The sequence shown here is derived from an EMBL/GenBank/DDBJ whole genome shotgun (WGS) entry which is preliminary data.</text>
</comment>
<dbReference type="Pfam" id="PF03668">
    <property type="entry name" value="RapZ-like_N"/>
    <property type="match status" value="1"/>
</dbReference>
<dbReference type="InterPro" id="IPR053931">
    <property type="entry name" value="RapZ_C"/>
</dbReference>
<dbReference type="GO" id="GO:0005524">
    <property type="term" value="F:ATP binding"/>
    <property type="evidence" value="ECO:0007669"/>
    <property type="project" value="UniProtKB-UniRule"/>
</dbReference>
<proteinExistence type="inferred from homology"/>
<evidence type="ECO:0000259" key="6">
    <source>
        <dbReference type="Pfam" id="PF22740"/>
    </source>
</evidence>
<evidence type="ECO:0000313" key="8">
    <source>
        <dbReference type="Proteomes" id="UP000601171"/>
    </source>
</evidence>
<dbReference type="InterPro" id="IPR027417">
    <property type="entry name" value="P-loop_NTPase"/>
</dbReference>
<dbReference type="RefSeq" id="WP_262428091.1">
    <property type="nucleotide sequence ID" value="NZ_JACRTG010000001.1"/>
</dbReference>
<evidence type="ECO:0000256" key="2">
    <source>
        <dbReference type="ARBA" id="ARBA00022840"/>
    </source>
</evidence>
<keyword evidence="8" id="KW-1185">Reference proteome</keyword>